<keyword evidence="2" id="KW-0611">Plant defense</keyword>
<evidence type="ECO:0000313" key="4">
    <source>
        <dbReference type="EMBL" id="KAK4372741.1"/>
    </source>
</evidence>
<gene>
    <name evidence="4" type="ORF">RND71_008125</name>
</gene>
<dbReference type="EMBL" id="JAVYJV010000004">
    <property type="protein sequence ID" value="KAK4372741.1"/>
    <property type="molecule type" value="Genomic_DNA"/>
</dbReference>
<evidence type="ECO:0000256" key="1">
    <source>
        <dbReference type="ARBA" id="ARBA00022614"/>
    </source>
</evidence>
<evidence type="ECO:0000259" key="3">
    <source>
        <dbReference type="Pfam" id="PF00931"/>
    </source>
</evidence>
<feature type="domain" description="NB-ARC" evidence="3">
    <location>
        <begin position="61"/>
        <end position="204"/>
    </location>
</feature>
<dbReference type="Gene3D" id="3.40.50.300">
    <property type="entry name" value="P-loop containing nucleotide triphosphate hydrolases"/>
    <property type="match status" value="1"/>
</dbReference>
<dbReference type="SUPFAM" id="SSF52540">
    <property type="entry name" value="P-loop containing nucleoside triphosphate hydrolases"/>
    <property type="match status" value="1"/>
</dbReference>
<reference evidence="4" key="1">
    <citation type="submission" date="2023-12" db="EMBL/GenBank/DDBJ databases">
        <title>Genome assembly of Anisodus tanguticus.</title>
        <authorList>
            <person name="Wang Y.-J."/>
        </authorList>
    </citation>
    <scope>NUCLEOTIDE SEQUENCE</scope>
    <source>
        <strain evidence="4">KB-2021</strain>
        <tissue evidence="4">Leaf</tissue>
    </source>
</reference>
<accession>A0AAE1SQ88</accession>
<evidence type="ECO:0000313" key="5">
    <source>
        <dbReference type="Proteomes" id="UP001291623"/>
    </source>
</evidence>
<dbReference type="InterPro" id="IPR002182">
    <property type="entry name" value="NB-ARC"/>
</dbReference>
<dbReference type="InterPro" id="IPR042197">
    <property type="entry name" value="Apaf_helical"/>
</dbReference>
<keyword evidence="5" id="KW-1185">Reference proteome</keyword>
<comment type="caution">
    <text evidence="4">The sequence shown here is derived from an EMBL/GenBank/DDBJ whole genome shotgun (WGS) entry which is preliminary data.</text>
</comment>
<dbReference type="Proteomes" id="UP001291623">
    <property type="component" value="Unassembled WGS sequence"/>
</dbReference>
<name>A0AAE1SQ88_9SOLA</name>
<protein>
    <recommendedName>
        <fullName evidence="3">NB-ARC domain-containing protein</fullName>
    </recommendedName>
</protein>
<evidence type="ECO:0000256" key="2">
    <source>
        <dbReference type="ARBA" id="ARBA00022821"/>
    </source>
</evidence>
<dbReference type="Gene3D" id="1.10.8.430">
    <property type="entry name" value="Helical domain of apoptotic protease-activating factors"/>
    <property type="match status" value="1"/>
</dbReference>
<dbReference type="GO" id="GO:0006952">
    <property type="term" value="P:defense response"/>
    <property type="evidence" value="ECO:0007669"/>
    <property type="project" value="UniProtKB-KW"/>
</dbReference>
<dbReference type="Pfam" id="PF00931">
    <property type="entry name" value="NB-ARC"/>
    <property type="match status" value="1"/>
</dbReference>
<dbReference type="PANTHER" id="PTHR36766">
    <property type="entry name" value="PLANT BROAD-SPECTRUM MILDEW RESISTANCE PROTEIN RPW8"/>
    <property type="match status" value="1"/>
</dbReference>
<keyword evidence="1" id="KW-0433">Leucine-rich repeat</keyword>
<dbReference type="GO" id="GO:0043531">
    <property type="term" value="F:ADP binding"/>
    <property type="evidence" value="ECO:0007669"/>
    <property type="project" value="InterPro"/>
</dbReference>
<dbReference type="AlphaFoldDB" id="A0AAE1SQ88"/>
<dbReference type="PRINTS" id="PR00364">
    <property type="entry name" value="DISEASERSIST"/>
</dbReference>
<dbReference type="InterPro" id="IPR027417">
    <property type="entry name" value="P-loop_NTPase"/>
</dbReference>
<dbReference type="PANTHER" id="PTHR36766:SF44">
    <property type="entry name" value="NBS-CODING RESISTANCE GENE ANALOG"/>
    <property type="match status" value="1"/>
</dbReference>
<sequence>MEKPSKITCHLEALTSYEAEISELACSTEDMVHSKSRKSFLAKSTEKRSIALWELFFLNVGIGKTTSATKIYEDAFIMSRFDIRAKTTVSQEYCARNVLLSLLSSIRGETGEFYKQDDGQLADRLQKLLKGGRYLVVIDDIWITETWDDIKVCFLECNNGSRILLTIRNTEVVAYASSGKPPYHMRLLNFDKSWDLLYEKVFVQECFPPEFEQLGRQIALKCGGLPLVIVVIAGLLSKIGKALAE</sequence>
<organism evidence="4 5">
    <name type="scientific">Anisodus tanguticus</name>
    <dbReference type="NCBI Taxonomy" id="243964"/>
    <lineage>
        <taxon>Eukaryota</taxon>
        <taxon>Viridiplantae</taxon>
        <taxon>Streptophyta</taxon>
        <taxon>Embryophyta</taxon>
        <taxon>Tracheophyta</taxon>
        <taxon>Spermatophyta</taxon>
        <taxon>Magnoliopsida</taxon>
        <taxon>eudicotyledons</taxon>
        <taxon>Gunneridae</taxon>
        <taxon>Pentapetalae</taxon>
        <taxon>asterids</taxon>
        <taxon>lamiids</taxon>
        <taxon>Solanales</taxon>
        <taxon>Solanaceae</taxon>
        <taxon>Solanoideae</taxon>
        <taxon>Hyoscyameae</taxon>
        <taxon>Anisodus</taxon>
    </lineage>
</organism>
<proteinExistence type="predicted"/>